<keyword evidence="2" id="KW-0560">Oxidoreductase</keyword>
<gene>
    <name evidence="3" type="ORF">METZ01_LOCUS325258</name>
</gene>
<dbReference type="PANTHER" id="PTHR44196">
    <property type="entry name" value="DEHYDROGENASE/REDUCTASE SDR FAMILY MEMBER 7B"/>
    <property type="match status" value="1"/>
</dbReference>
<dbReference type="EMBL" id="UINC01107207">
    <property type="protein sequence ID" value="SVC72404.1"/>
    <property type="molecule type" value="Genomic_DNA"/>
</dbReference>
<evidence type="ECO:0000313" key="3">
    <source>
        <dbReference type="EMBL" id="SVC72404.1"/>
    </source>
</evidence>
<accession>A0A382PGA2</accession>
<name>A0A382PGA2_9ZZZZ</name>
<organism evidence="3">
    <name type="scientific">marine metagenome</name>
    <dbReference type="NCBI Taxonomy" id="408172"/>
    <lineage>
        <taxon>unclassified sequences</taxon>
        <taxon>metagenomes</taxon>
        <taxon>ecological metagenomes</taxon>
    </lineage>
</organism>
<evidence type="ECO:0000256" key="2">
    <source>
        <dbReference type="ARBA" id="ARBA00023002"/>
    </source>
</evidence>
<comment type="similarity">
    <text evidence="1">Belongs to the short-chain dehydrogenases/reductases (SDR) family.</text>
</comment>
<sequence>MLQKKTVVITGASSGLGASLAVAFAEMGANLVLFSRNQERLEEVESLCQGPGDRPIIVTGDIAQPDDCERLVASAISQFGTLDYLVTNAGVSMWAKFEDICDVSVFSKIMETNYLGTVHCVYYALPYLRKSQG</sequence>
<dbReference type="GO" id="GO:0016491">
    <property type="term" value="F:oxidoreductase activity"/>
    <property type="evidence" value="ECO:0007669"/>
    <property type="project" value="UniProtKB-KW"/>
</dbReference>
<evidence type="ECO:0000256" key="1">
    <source>
        <dbReference type="ARBA" id="ARBA00006484"/>
    </source>
</evidence>
<dbReference type="PRINTS" id="PR00081">
    <property type="entry name" value="GDHRDH"/>
</dbReference>
<feature type="non-terminal residue" evidence="3">
    <location>
        <position position="133"/>
    </location>
</feature>
<dbReference type="PANTHER" id="PTHR44196:SF1">
    <property type="entry name" value="DEHYDROGENASE_REDUCTASE SDR FAMILY MEMBER 7B"/>
    <property type="match status" value="1"/>
</dbReference>
<dbReference type="InterPro" id="IPR002347">
    <property type="entry name" value="SDR_fam"/>
</dbReference>
<dbReference type="InterPro" id="IPR036291">
    <property type="entry name" value="NAD(P)-bd_dom_sf"/>
</dbReference>
<reference evidence="3" key="1">
    <citation type="submission" date="2018-05" db="EMBL/GenBank/DDBJ databases">
        <authorList>
            <person name="Lanie J.A."/>
            <person name="Ng W.-L."/>
            <person name="Kazmierczak K.M."/>
            <person name="Andrzejewski T.M."/>
            <person name="Davidsen T.M."/>
            <person name="Wayne K.J."/>
            <person name="Tettelin H."/>
            <person name="Glass J.I."/>
            <person name="Rusch D."/>
            <person name="Podicherti R."/>
            <person name="Tsui H.-C.T."/>
            <person name="Winkler M.E."/>
        </authorList>
    </citation>
    <scope>NUCLEOTIDE SEQUENCE</scope>
</reference>
<dbReference type="Pfam" id="PF00106">
    <property type="entry name" value="adh_short"/>
    <property type="match status" value="1"/>
</dbReference>
<dbReference type="Gene3D" id="3.40.50.720">
    <property type="entry name" value="NAD(P)-binding Rossmann-like Domain"/>
    <property type="match status" value="1"/>
</dbReference>
<dbReference type="SUPFAM" id="SSF51735">
    <property type="entry name" value="NAD(P)-binding Rossmann-fold domains"/>
    <property type="match status" value="1"/>
</dbReference>
<proteinExistence type="inferred from homology"/>
<dbReference type="AlphaFoldDB" id="A0A382PGA2"/>
<dbReference type="GO" id="GO:0016020">
    <property type="term" value="C:membrane"/>
    <property type="evidence" value="ECO:0007669"/>
    <property type="project" value="TreeGrafter"/>
</dbReference>
<protein>
    <submittedName>
        <fullName evidence="3">Uncharacterized protein</fullName>
    </submittedName>
</protein>